<accession>A0A5J4KV84</accession>
<dbReference type="PANTHER" id="PTHR45947:SF3">
    <property type="entry name" value="SULFOQUINOVOSYL TRANSFERASE SQD2"/>
    <property type="match status" value="1"/>
</dbReference>
<proteinExistence type="predicted"/>
<keyword evidence="3" id="KW-1185">Reference proteome</keyword>
<evidence type="ECO:0000259" key="1">
    <source>
        <dbReference type="Pfam" id="PF00534"/>
    </source>
</evidence>
<protein>
    <recommendedName>
        <fullName evidence="1">Glycosyl transferase family 1 domain-containing protein</fullName>
    </recommendedName>
</protein>
<dbReference type="PANTHER" id="PTHR45947">
    <property type="entry name" value="SULFOQUINOVOSYL TRANSFERASE SQD2"/>
    <property type="match status" value="1"/>
</dbReference>
<dbReference type="GO" id="GO:0016757">
    <property type="term" value="F:glycosyltransferase activity"/>
    <property type="evidence" value="ECO:0007669"/>
    <property type="project" value="InterPro"/>
</dbReference>
<comment type="caution">
    <text evidence="2">The sequence shown here is derived from an EMBL/GenBank/DDBJ whole genome shotgun (WGS) entry which is preliminary data.</text>
</comment>
<dbReference type="AlphaFoldDB" id="A0A5J4KV84"/>
<dbReference type="InterPro" id="IPR050194">
    <property type="entry name" value="Glycosyltransferase_grp1"/>
</dbReference>
<feature type="domain" description="Glycosyl transferase family 1" evidence="1">
    <location>
        <begin position="77"/>
        <end position="233"/>
    </location>
</feature>
<sequence length="275" mass="30789">MLSRSLLTDPVLGKTLSSLTYSYLVYFYNRCKYVTSPTQTALNLLTDHGLHVPSGVISNGIDLSYYAQRPAEPEVVRRLGLPEDRPLIIHVNRLSDEKRIDVLLDAMARMHTPAHLALISSGPAEAALRAQVERLQIQDRVSFLGFVRDSDLLSLRHSAQLFVIPSEADLQSLAMMEAMACGLPIVAANAYALPELVHHQQNGFLFQPGNSEEMAFQMDLILQDKNLQASMGAESLNIVAAHDRNKVLDQWERLYLQLAREFAELHKVRQPVHAL</sequence>
<organism evidence="2 3">
    <name type="scientific">Dictyobacter vulcani</name>
    <dbReference type="NCBI Taxonomy" id="2607529"/>
    <lineage>
        <taxon>Bacteria</taxon>
        <taxon>Bacillati</taxon>
        <taxon>Chloroflexota</taxon>
        <taxon>Ktedonobacteria</taxon>
        <taxon>Ktedonobacterales</taxon>
        <taxon>Dictyobacteraceae</taxon>
        <taxon>Dictyobacter</taxon>
    </lineage>
</organism>
<gene>
    <name evidence="2" type="ORF">KDW_45720</name>
</gene>
<dbReference type="Proteomes" id="UP000326912">
    <property type="component" value="Unassembled WGS sequence"/>
</dbReference>
<dbReference type="Pfam" id="PF00534">
    <property type="entry name" value="Glycos_transf_1"/>
    <property type="match status" value="1"/>
</dbReference>
<dbReference type="EMBL" id="BKZW01000002">
    <property type="protein sequence ID" value="GER90410.1"/>
    <property type="molecule type" value="Genomic_DNA"/>
</dbReference>
<name>A0A5J4KV84_9CHLR</name>
<evidence type="ECO:0000313" key="2">
    <source>
        <dbReference type="EMBL" id="GER90410.1"/>
    </source>
</evidence>
<evidence type="ECO:0000313" key="3">
    <source>
        <dbReference type="Proteomes" id="UP000326912"/>
    </source>
</evidence>
<dbReference type="SUPFAM" id="SSF53756">
    <property type="entry name" value="UDP-Glycosyltransferase/glycogen phosphorylase"/>
    <property type="match status" value="1"/>
</dbReference>
<dbReference type="InterPro" id="IPR001296">
    <property type="entry name" value="Glyco_trans_1"/>
</dbReference>
<dbReference type="Gene3D" id="3.40.50.2000">
    <property type="entry name" value="Glycogen Phosphorylase B"/>
    <property type="match status" value="2"/>
</dbReference>
<reference evidence="2 3" key="1">
    <citation type="submission" date="2019-10" db="EMBL/GenBank/DDBJ databases">
        <title>Dictyobacter vulcani sp. nov., within the class Ktedonobacteria, isolated from soil of volcanic Mt. Zao.</title>
        <authorList>
            <person name="Zheng Y."/>
            <person name="Wang C.M."/>
            <person name="Sakai Y."/>
            <person name="Abe K."/>
            <person name="Yokota A."/>
            <person name="Yabe S."/>
        </authorList>
    </citation>
    <scope>NUCLEOTIDE SEQUENCE [LARGE SCALE GENOMIC DNA]</scope>
    <source>
        <strain evidence="2 3">W12</strain>
    </source>
</reference>